<sequence>MLFWIIGVVLCVYSQGSAMCGMDDILVRRNVVNWNQSELKSYTEAFYSLQKYQTPLGGTIKGYADLVSGAPQSRDYRFMTAWLRVFLFCVESELKNVDAKVKTVPFCDFSDAHAYIRSQERGIDDKLRFGAPRCLVRRSYISLLSRVLSISTASFRYSWRISSSYIQAWLFGTTIVTSAFTASSPSSTSC</sequence>
<comment type="caution">
    <text evidence="1">The sequence shown here is derived from an EMBL/GenBank/DDBJ whole genome shotgun (WGS) entry which is preliminary data.</text>
</comment>
<name>A0ACC2THK7_9FUNG</name>
<reference evidence="1" key="1">
    <citation type="submission" date="2022-04" db="EMBL/GenBank/DDBJ databases">
        <title>Genome of the entomopathogenic fungus Entomophthora muscae.</title>
        <authorList>
            <person name="Elya C."/>
            <person name="Lovett B.R."/>
            <person name="Lee E."/>
            <person name="Macias A.M."/>
            <person name="Hajek A.E."/>
            <person name="De Bivort B.L."/>
            <person name="Kasson M.T."/>
            <person name="De Fine Licht H.H."/>
            <person name="Stajich J.E."/>
        </authorList>
    </citation>
    <scope>NUCLEOTIDE SEQUENCE</scope>
    <source>
        <strain evidence="1">Berkeley</strain>
    </source>
</reference>
<dbReference type="EMBL" id="QTSX02002881">
    <property type="protein sequence ID" value="KAJ9073886.1"/>
    <property type="molecule type" value="Genomic_DNA"/>
</dbReference>
<organism evidence="1 2">
    <name type="scientific">Entomophthora muscae</name>
    <dbReference type="NCBI Taxonomy" id="34485"/>
    <lineage>
        <taxon>Eukaryota</taxon>
        <taxon>Fungi</taxon>
        <taxon>Fungi incertae sedis</taxon>
        <taxon>Zoopagomycota</taxon>
        <taxon>Entomophthoromycotina</taxon>
        <taxon>Entomophthoromycetes</taxon>
        <taxon>Entomophthorales</taxon>
        <taxon>Entomophthoraceae</taxon>
        <taxon>Entomophthora</taxon>
    </lineage>
</organism>
<gene>
    <name evidence="1" type="ORF">DSO57_1011777</name>
</gene>
<evidence type="ECO:0000313" key="2">
    <source>
        <dbReference type="Proteomes" id="UP001165960"/>
    </source>
</evidence>
<protein>
    <submittedName>
        <fullName evidence="1">Uncharacterized protein</fullName>
    </submittedName>
</protein>
<accession>A0ACC2THK7</accession>
<evidence type="ECO:0000313" key="1">
    <source>
        <dbReference type="EMBL" id="KAJ9073886.1"/>
    </source>
</evidence>
<proteinExistence type="predicted"/>
<keyword evidence="2" id="KW-1185">Reference proteome</keyword>
<dbReference type="Proteomes" id="UP001165960">
    <property type="component" value="Unassembled WGS sequence"/>
</dbReference>